<name>A0A2J0KWU8_9BACT</name>
<reference evidence="1 2" key="1">
    <citation type="submission" date="2017-09" db="EMBL/GenBank/DDBJ databases">
        <title>Depth-based differentiation of microbial function through sediment-hosted aquifers and enrichment of novel symbionts in the deep terrestrial subsurface.</title>
        <authorList>
            <person name="Probst A.J."/>
            <person name="Ladd B."/>
            <person name="Jarett J.K."/>
            <person name="Geller-Mcgrath D.E."/>
            <person name="Sieber C.M."/>
            <person name="Emerson J.B."/>
            <person name="Anantharaman K."/>
            <person name="Thomas B.C."/>
            <person name="Malmstrom R."/>
            <person name="Stieglmeier M."/>
            <person name="Klingl A."/>
            <person name="Woyke T."/>
            <person name="Ryan C.M."/>
            <person name="Banfield J.F."/>
        </authorList>
    </citation>
    <scope>NUCLEOTIDE SEQUENCE [LARGE SCALE GENOMIC DNA]</scope>
    <source>
        <strain evidence="1">CG07_land_8_20_14_0_80_42_15</strain>
    </source>
</reference>
<dbReference type="Proteomes" id="UP000230052">
    <property type="component" value="Unassembled WGS sequence"/>
</dbReference>
<evidence type="ECO:0000313" key="2">
    <source>
        <dbReference type="Proteomes" id="UP000230052"/>
    </source>
</evidence>
<evidence type="ECO:0000313" key="1">
    <source>
        <dbReference type="EMBL" id="PIU40900.1"/>
    </source>
</evidence>
<accession>A0A2J0KWU8</accession>
<protein>
    <submittedName>
        <fullName evidence="1">Phosphohydrolase</fullName>
    </submittedName>
</protein>
<comment type="caution">
    <text evidence="1">The sequence shown here is derived from an EMBL/GenBank/DDBJ whole genome shotgun (WGS) entry which is preliminary data.</text>
</comment>
<keyword evidence="1" id="KW-0378">Hydrolase</keyword>
<proteinExistence type="predicted"/>
<sequence length="88" mass="10144">MIKCPGTDSRYLKVSLVKCGNCGYKVEIFSDEVKTKCPKCKNYVYRKNMPSCIDWCKYAPQCIGGDFYKTKKMKKDEANDKKPARKKA</sequence>
<gene>
    <name evidence="1" type="ORF">COS99_08325</name>
</gene>
<organism evidence="1 2">
    <name type="scientific">Candidatus Aquitaenariimonas noxiae</name>
    <dbReference type="NCBI Taxonomy" id="1974741"/>
    <lineage>
        <taxon>Bacteria</taxon>
        <taxon>Pseudomonadati</taxon>
        <taxon>Candidatus Omnitrophota</taxon>
        <taxon>Candidatus Aquitaenariimonas</taxon>
    </lineage>
</organism>
<dbReference type="GO" id="GO:0016787">
    <property type="term" value="F:hydrolase activity"/>
    <property type="evidence" value="ECO:0007669"/>
    <property type="project" value="UniProtKB-KW"/>
</dbReference>
<dbReference type="EMBL" id="PEWV01000075">
    <property type="protein sequence ID" value="PIU40900.1"/>
    <property type="molecule type" value="Genomic_DNA"/>
</dbReference>
<dbReference type="AlphaFoldDB" id="A0A2J0KWU8"/>